<name>A0A167LZE9_CALVF</name>
<dbReference type="AlphaFoldDB" id="A0A167LZE9"/>
<reference evidence="1 2" key="1">
    <citation type="journal article" date="2016" name="Mol. Biol. Evol.">
        <title>Comparative Genomics of Early-Diverging Mushroom-Forming Fungi Provides Insights into the Origins of Lignocellulose Decay Capabilities.</title>
        <authorList>
            <person name="Nagy L.G."/>
            <person name="Riley R."/>
            <person name="Tritt A."/>
            <person name="Adam C."/>
            <person name="Daum C."/>
            <person name="Floudas D."/>
            <person name="Sun H."/>
            <person name="Yadav J.S."/>
            <person name="Pangilinan J."/>
            <person name="Larsson K.H."/>
            <person name="Matsuura K."/>
            <person name="Barry K."/>
            <person name="Labutti K."/>
            <person name="Kuo R."/>
            <person name="Ohm R.A."/>
            <person name="Bhattacharya S.S."/>
            <person name="Shirouzu T."/>
            <person name="Yoshinaga Y."/>
            <person name="Martin F.M."/>
            <person name="Grigoriev I.V."/>
            <person name="Hibbett D.S."/>
        </authorList>
    </citation>
    <scope>NUCLEOTIDE SEQUENCE [LARGE SCALE GENOMIC DNA]</scope>
    <source>
        <strain evidence="1 2">TUFC12733</strain>
    </source>
</reference>
<sequence>PPFSPYPTALVPLPVPSYPATYRPLDPPPECFSTPGPWRLKSRAFAPFRVRSVGRSLAGGWEGMYAPPLEGSGIARADWARFLGDITHTARLAREGISALSPKRVLHPHSGFRTLLSGPSAVEGGPYDQAFRRSETEEVAALVGVWNGSAFERRKVRVTLLPIADGTGERRARWELFVEAL</sequence>
<dbReference type="OrthoDB" id="5314275at2759"/>
<dbReference type="InterPro" id="IPR028018">
    <property type="entry name" value="DUF4646"/>
</dbReference>
<gene>
    <name evidence="1" type="ORF">CALVIDRAFT_481673</name>
</gene>
<feature type="non-terminal residue" evidence="1">
    <location>
        <position position="1"/>
    </location>
</feature>
<dbReference type="Proteomes" id="UP000076738">
    <property type="component" value="Unassembled WGS sequence"/>
</dbReference>
<organism evidence="1 2">
    <name type="scientific">Calocera viscosa (strain TUFC12733)</name>
    <dbReference type="NCBI Taxonomy" id="1330018"/>
    <lineage>
        <taxon>Eukaryota</taxon>
        <taxon>Fungi</taxon>
        <taxon>Dikarya</taxon>
        <taxon>Basidiomycota</taxon>
        <taxon>Agaricomycotina</taxon>
        <taxon>Dacrymycetes</taxon>
        <taxon>Dacrymycetales</taxon>
        <taxon>Dacrymycetaceae</taxon>
        <taxon>Calocera</taxon>
    </lineage>
</organism>
<evidence type="ECO:0000313" key="2">
    <source>
        <dbReference type="Proteomes" id="UP000076738"/>
    </source>
</evidence>
<evidence type="ECO:0000313" key="1">
    <source>
        <dbReference type="EMBL" id="KZO96188.1"/>
    </source>
</evidence>
<dbReference type="EMBL" id="KV417285">
    <property type="protein sequence ID" value="KZO96188.1"/>
    <property type="molecule type" value="Genomic_DNA"/>
</dbReference>
<proteinExistence type="predicted"/>
<protein>
    <submittedName>
        <fullName evidence="1">Uncharacterized protein</fullName>
    </submittedName>
</protein>
<dbReference type="Pfam" id="PF15496">
    <property type="entry name" value="DUF4646"/>
    <property type="match status" value="1"/>
</dbReference>
<keyword evidence="2" id="KW-1185">Reference proteome</keyword>
<accession>A0A167LZE9</accession>